<keyword evidence="2" id="KW-0004">4Fe-4S</keyword>
<reference evidence="8 9" key="1">
    <citation type="submission" date="2024-07" db="EMBL/GenBank/DDBJ databases">
        <title>Genomic Encyclopedia of Type Strains, Phase V (KMG-V): Genome sequencing to study the core and pangenomes of soil and plant-associated prokaryotes.</title>
        <authorList>
            <person name="Whitman W."/>
        </authorList>
    </citation>
    <scope>NUCLEOTIDE SEQUENCE [LARGE SCALE GENOMIC DNA]</scope>
    <source>
        <strain evidence="8 9">USDA 415</strain>
    </source>
</reference>
<dbReference type="InterPro" id="IPR007197">
    <property type="entry name" value="rSAM"/>
</dbReference>
<evidence type="ECO:0000256" key="6">
    <source>
        <dbReference type="ARBA" id="ARBA00023014"/>
    </source>
</evidence>
<dbReference type="PANTHER" id="PTHR43787:SF3">
    <property type="entry name" value="ARYLSULFATASE REGULATORY PROTEIN"/>
    <property type="match status" value="1"/>
</dbReference>
<dbReference type="SUPFAM" id="SSF102114">
    <property type="entry name" value="Radical SAM enzymes"/>
    <property type="match status" value="1"/>
</dbReference>
<evidence type="ECO:0000256" key="4">
    <source>
        <dbReference type="ARBA" id="ARBA00022723"/>
    </source>
</evidence>
<keyword evidence="5" id="KW-0408">Iron</keyword>
<dbReference type="EMBL" id="JBGBZA010000002">
    <property type="protein sequence ID" value="MEY9321241.1"/>
    <property type="molecule type" value="Genomic_DNA"/>
</dbReference>
<dbReference type="PANTHER" id="PTHR43787">
    <property type="entry name" value="FEMO COFACTOR BIOSYNTHESIS PROTEIN NIFB-RELATED"/>
    <property type="match status" value="1"/>
</dbReference>
<evidence type="ECO:0000256" key="5">
    <source>
        <dbReference type="ARBA" id="ARBA00023004"/>
    </source>
</evidence>
<gene>
    <name evidence="8" type="ORF">ABIF29_008040</name>
</gene>
<evidence type="ECO:0000313" key="9">
    <source>
        <dbReference type="Proteomes" id="UP001565471"/>
    </source>
</evidence>
<evidence type="ECO:0000313" key="8">
    <source>
        <dbReference type="EMBL" id="MEY9321241.1"/>
    </source>
</evidence>
<dbReference type="GeneID" id="92951284"/>
<accession>A0ABV4FDA6</accession>
<evidence type="ECO:0000256" key="3">
    <source>
        <dbReference type="ARBA" id="ARBA00022691"/>
    </source>
</evidence>
<dbReference type="Pfam" id="PF04055">
    <property type="entry name" value="Radical_SAM"/>
    <property type="match status" value="1"/>
</dbReference>
<keyword evidence="9" id="KW-1185">Reference proteome</keyword>
<protein>
    <recommendedName>
        <fullName evidence="7">Radical SAM core domain-containing protein</fullName>
    </recommendedName>
</protein>
<keyword evidence="3" id="KW-0949">S-adenosyl-L-methionine</keyword>
<feature type="domain" description="Radical SAM core" evidence="7">
    <location>
        <begin position="102"/>
        <end position="228"/>
    </location>
</feature>
<dbReference type="InterPro" id="IPR023885">
    <property type="entry name" value="4Fe4S-binding_SPASM_dom"/>
</dbReference>
<name>A0ABV4FDA6_BRAEL</name>
<dbReference type="CDD" id="cd01335">
    <property type="entry name" value="Radical_SAM"/>
    <property type="match status" value="1"/>
</dbReference>
<dbReference type="Proteomes" id="UP001565471">
    <property type="component" value="Unassembled WGS sequence"/>
</dbReference>
<dbReference type="NCBIfam" id="TIGR04085">
    <property type="entry name" value="rSAM_more_4Fe4S"/>
    <property type="match status" value="1"/>
</dbReference>
<keyword evidence="6" id="KW-0411">Iron-sulfur</keyword>
<dbReference type="Gene3D" id="3.20.20.70">
    <property type="entry name" value="Aldolase class I"/>
    <property type="match status" value="1"/>
</dbReference>
<evidence type="ECO:0000259" key="7">
    <source>
        <dbReference type="Pfam" id="PF04055"/>
    </source>
</evidence>
<dbReference type="RefSeq" id="WP_018268853.1">
    <property type="nucleotide sequence ID" value="NZ_BJNL01000136.1"/>
</dbReference>
<comment type="cofactor">
    <cofactor evidence="1">
        <name>[4Fe-4S] cluster</name>
        <dbReference type="ChEBI" id="CHEBI:49883"/>
    </cofactor>
</comment>
<comment type="caution">
    <text evidence="8">The sequence shown here is derived from an EMBL/GenBank/DDBJ whole genome shotgun (WGS) entry which is preliminary data.</text>
</comment>
<sequence length="441" mass="49318">MTAAVRLKPSAFNVKLRHEGRHLAFNSIIAYSLEMSEAQARVFNDALDEVAQSGSCKDEALLRCLYALGFVVPADHDELAVQRAVFQATKASTETLRFTIAPTMACNLHCSYCFQQDFAPCKTMRPDIERGIIEFARRKLEGCKTLVVQWFGGEPLLRYKRIVAMTEAFQRVCAERGVNYYAEILTNGVLLTPEIIANLPKLAVKAIQIPLDGDVDTYARRKGVSRERAQAYHDVLVDHMHALVDATGSVTIRINVDRENPAAGYDVVRMFKRKGCVDPRIDFRLGFLNNRDGIVDCIPHDCLSDVEFSDTEAEFRRFLVEQGYRVYGEPGPRKFPCSAPLRNNFTIDPTGRIGKCVPVIGTDESVFSCIYPDDIARTMRETSISNAPYSDFDPYGSVCRNCELLPVCLGSCPRSHAPEHSVICPLKQGLAKTLAFYRLHG</sequence>
<dbReference type="SFLD" id="SFLDG01067">
    <property type="entry name" value="SPASM/twitch_domain_containing"/>
    <property type="match status" value="1"/>
</dbReference>
<dbReference type="InterPro" id="IPR058240">
    <property type="entry name" value="rSAM_sf"/>
</dbReference>
<evidence type="ECO:0000256" key="1">
    <source>
        <dbReference type="ARBA" id="ARBA00001966"/>
    </source>
</evidence>
<dbReference type="InterPro" id="IPR013785">
    <property type="entry name" value="Aldolase_TIM"/>
</dbReference>
<organism evidence="8 9">
    <name type="scientific">Bradyrhizobium elkanii</name>
    <dbReference type="NCBI Taxonomy" id="29448"/>
    <lineage>
        <taxon>Bacteria</taxon>
        <taxon>Pseudomonadati</taxon>
        <taxon>Pseudomonadota</taxon>
        <taxon>Alphaproteobacteria</taxon>
        <taxon>Hyphomicrobiales</taxon>
        <taxon>Nitrobacteraceae</taxon>
        <taxon>Bradyrhizobium</taxon>
    </lineage>
</organism>
<evidence type="ECO:0000256" key="2">
    <source>
        <dbReference type="ARBA" id="ARBA00022485"/>
    </source>
</evidence>
<keyword evidence="4" id="KW-0479">Metal-binding</keyword>
<proteinExistence type="predicted"/>
<dbReference type="SFLD" id="SFLDS00029">
    <property type="entry name" value="Radical_SAM"/>
    <property type="match status" value="1"/>
</dbReference>